<keyword evidence="2" id="KW-1185">Reference proteome</keyword>
<proteinExistence type="predicted"/>
<dbReference type="Proteomes" id="UP001596137">
    <property type="component" value="Unassembled WGS sequence"/>
</dbReference>
<sequence length="120" mass="13554">MLDLLYRRELAVIARLHGAWPLEHVYALYGREILAAAQNDHDLAARVLEEAELIKALLDHHKIPARSRRGGPFLLGYVAGRIQELQEDDPDPLELYLPNASTVRLAGACQLAIEWRLLKP</sequence>
<gene>
    <name evidence="1" type="ORF">ACFP1K_06955</name>
</gene>
<reference evidence="2" key="1">
    <citation type="journal article" date="2019" name="Int. J. Syst. Evol. Microbiol.">
        <title>The Global Catalogue of Microorganisms (GCM) 10K type strain sequencing project: providing services to taxonomists for standard genome sequencing and annotation.</title>
        <authorList>
            <consortium name="The Broad Institute Genomics Platform"/>
            <consortium name="The Broad Institute Genome Sequencing Center for Infectious Disease"/>
            <person name="Wu L."/>
            <person name="Ma J."/>
        </authorList>
    </citation>
    <scope>NUCLEOTIDE SEQUENCE [LARGE SCALE GENOMIC DNA]</scope>
    <source>
        <strain evidence="2">JCM 30346</strain>
    </source>
</reference>
<protein>
    <submittedName>
        <fullName evidence="1">Uncharacterized protein</fullName>
    </submittedName>
</protein>
<dbReference type="RefSeq" id="WP_380748155.1">
    <property type="nucleotide sequence ID" value="NZ_JBHSRF010000007.1"/>
</dbReference>
<dbReference type="EMBL" id="JBHSRF010000007">
    <property type="protein sequence ID" value="MFC6080894.1"/>
    <property type="molecule type" value="Genomic_DNA"/>
</dbReference>
<comment type="caution">
    <text evidence="1">The sequence shown here is derived from an EMBL/GenBank/DDBJ whole genome shotgun (WGS) entry which is preliminary data.</text>
</comment>
<organism evidence="1 2">
    <name type="scientific">Sphaerisporangium aureirubrum</name>
    <dbReference type="NCBI Taxonomy" id="1544736"/>
    <lineage>
        <taxon>Bacteria</taxon>
        <taxon>Bacillati</taxon>
        <taxon>Actinomycetota</taxon>
        <taxon>Actinomycetes</taxon>
        <taxon>Streptosporangiales</taxon>
        <taxon>Streptosporangiaceae</taxon>
        <taxon>Sphaerisporangium</taxon>
    </lineage>
</organism>
<evidence type="ECO:0000313" key="1">
    <source>
        <dbReference type="EMBL" id="MFC6080894.1"/>
    </source>
</evidence>
<accession>A0ABW1NDY9</accession>
<evidence type="ECO:0000313" key="2">
    <source>
        <dbReference type="Proteomes" id="UP001596137"/>
    </source>
</evidence>
<name>A0ABW1NDY9_9ACTN</name>